<keyword evidence="2" id="KW-1185">Reference proteome</keyword>
<dbReference type="RefSeq" id="WP_130107693.1">
    <property type="nucleotide sequence ID" value="NZ_CP025781.1"/>
</dbReference>
<dbReference type="AlphaFoldDB" id="A0A7G3GCH4"/>
<protein>
    <submittedName>
        <fullName evidence="1">Uncharacterized protein</fullName>
    </submittedName>
</protein>
<dbReference type="EMBL" id="CP025781">
    <property type="protein sequence ID" value="QBC45187.1"/>
    <property type="molecule type" value="Genomic_DNA"/>
</dbReference>
<name>A0A7G3GCH4_9NEIS</name>
<reference evidence="1 2" key="1">
    <citation type="submission" date="2018-01" db="EMBL/GenBank/DDBJ databases">
        <title>Genome sequence of Iodobacter sp. strain PCH194 isolated from Indian Trans-Himalaya.</title>
        <authorList>
            <person name="Kumar V."/>
            <person name="Thakur V."/>
            <person name="Kumar S."/>
            <person name="Singh D."/>
        </authorList>
    </citation>
    <scope>NUCLEOTIDE SEQUENCE [LARGE SCALE GENOMIC DNA]</scope>
    <source>
        <strain evidence="1 2">PCH194</strain>
    </source>
</reference>
<gene>
    <name evidence="1" type="ORF">C1H71_17705</name>
</gene>
<accession>A0A7G3GCH4</accession>
<evidence type="ECO:0000313" key="2">
    <source>
        <dbReference type="Proteomes" id="UP000515917"/>
    </source>
</evidence>
<evidence type="ECO:0000313" key="1">
    <source>
        <dbReference type="EMBL" id="QBC45187.1"/>
    </source>
</evidence>
<organism evidence="1 2">
    <name type="scientific">Iodobacter fluviatilis</name>
    <dbReference type="NCBI Taxonomy" id="537"/>
    <lineage>
        <taxon>Bacteria</taxon>
        <taxon>Pseudomonadati</taxon>
        <taxon>Pseudomonadota</taxon>
        <taxon>Betaproteobacteria</taxon>
        <taxon>Neisseriales</taxon>
        <taxon>Chitinibacteraceae</taxon>
        <taxon>Iodobacter</taxon>
    </lineage>
</organism>
<dbReference type="Proteomes" id="UP000515917">
    <property type="component" value="Chromosome"/>
</dbReference>
<proteinExistence type="predicted"/>
<sequence>MSFSDLLTIDALKMTRNLPDELIKAIPVLMVNRQGDTCDAYMRTENFIGHVAPEKTYQLSFSGFNEAMDQEAKPLPTPTMPPHCVLTGVWQESVDLVIKDANILGGNGRYTLAEGAESLVVPVAEATPTHLAYYGCHLLAVGDVTSFNTQHNLPVTITSIGKDYAEGYLQKAEKGGGAYLEVHDRPHFHMPLEDSAGGYLIIGKQASDHTRYISAFQIPFGYAVHMPPWAIHCDGYLIGRYMVVYSATSEFSTVIVRKIDSSPAPITFC</sequence>
<dbReference type="KEGG" id="ifl:C1H71_17705"/>